<reference evidence="2" key="1">
    <citation type="submission" date="2015-12" db="EMBL/GenBank/DDBJ databases">
        <title>Update maize B73 reference genome by single molecule sequencing technologies.</title>
        <authorList>
            <consortium name="Maize Genome Sequencing Project"/>
            <person name="Ware D."/>
        </authorList>
    </citation>
    <scope>NUCLEOTIDE SEQUENCE</scope>
    <source>
        <tissue evidence="2">Seedling</tissue>
    </source>
</reference>
<feature type="region of interest" description="Disordered" evidence="1">
    <location>
        <begin position="62"/>
        <end position="104"/>
    </location>
</feature>
<sequence>MSAARTRPMQPAATTTNSSSLPSLTRGPRSHLLRLDAPIVRASPLPSLSSIVSLRTSCHRQSLLSTARPRPTPVHPAVTTTTSCSLSSLTRGTRSGPSPLSQSRCSSAIRSTCLGAKTCRSIAYYDKGLEILMATLGERDPPSQRPAVLSSG</sequence>
<organism evidence="2">
    <name type="scientific">Zea mays</name>
    <name type="common">Maize</name>
    <dbReference type="NCBI Taxonomy" id="4577"/>
    <lineage>
        <taxon>Eukaryota</taxon>
        <taxon>Viridiplantae</taxon>
        <taxon>Streptophyta</taxon>
        <taxon>Embryophyta</taxon>
        <taxon>Tracheophyta</taxon>
        <taxon>Spermatophyta</taxon>
        <taxon>Magnoliopsida</taxon>
        <taxon>Liliopsida</taxon>
        <taxon>Poales</taxon>
        <taxon>Poaceae</taxon>
        <taxon>PACMAD clade</taxon>
        <taxon>Panicoideae</taxon>
        <taxon>Andropogonodae</taxon>
        <taxon>Andropogoneae</taxon>
        <taxon>Tripsacinae</taxon>
        <taxon>Zea</taxon>
    </lineage>
</organism>
<evidence type="ECO:0000256" key="1">
    <source>
        <dbReference type="SAM" id="MobiDB-lite"/>
    </source>
</evidence>
<proteinExistence type="predicted"/>
<feature type="compositionally biased region" description="Low complexity" evidence="1">
    <location>
        <begin position="75"/>
        <end position="96"/>
    </location>
</feature>
<accession>A0A1D6NWJ0</accession>
<feature type="region of interest" description="Disordered" evidence="1">
    <location>
        <begin position="1"/>
        <end position="28"/>
    </location>
</feature>
<dbReference type="EMBL" id="CM000785">
    <property type="protein sequence ID" value="AQL02477.1"/>
    <property type="molecule type" value="Genomic_DNA"/>
</dbReference>
<gene>
    <name evidence="2" type="ORF">ZEAMMB73_Zm00001d045523</name>
</gene>
<evidence type="ECO:0000313" key="2">
    <source>
        <dbReference type="EMBL" id="AQL02477.1"/>
    </source>
</evidence>
<feature type="compositionally biased region" description="Low complexity" evidence="1">
    <location>
        <begin position="11"/>
        <end position="25"/>
    </location>
</feature>
<dbReference type="AlphaFoldDB" id="A0A1D6NWJ0"/>
<protein>
    <submittedName>
        <fullName evidence="2">Uncharacterized protein</fullName>
    </submittedName>
</protein>
<name>A0A1D6NWJ0_MAIZE</name>